<dbReference type="EMBL" id="FOLW01000002">
    <property type="protein sequence ID" value="SFC36262.1"/>
    <property type="molecule type" value="Genomic_DNA"/>
</dbReference>
<organism evidence="1 2">
    <name type="scientific">Pragia fontium DSM 5563 = ATCC 49100</name>
    <dbReference type="NCBI Taxonomy" id="1122977"/>
    <lineage>
        <taxon>Bacteria</taxon>
        <taxon>Pseudomonadati</taxon>
        <taxon>Pseudomonadota</taxon>
        <taxon>Gammaproteobacteria</taxon>
        <taxon>Enterobacterales</taxon>
        <taxon>Budviciaceae</taxon>
        <taxon>Pragia</taxon>
    </lineage>
</organism>
<evidence type="ECO:0000313" key="2">
    <source>
        <dbReference type="Proteomes" id="UP000226420"/>
    </source>
</evidence>
<protein>
    <submittedName>
        <fullName evidence="1">Uncharacterized protein</fullName>
    </submittedName>
</protein>
<sequence>MVSGMKWKLCPLEQGENYISQVLHVTELPEMAVQLSSGFSWETILASLIAGCIPAFISYQAIKNTSKNINMTIDSQNKNLVETINSQENIAAKSMKVEVLSKNRQSWINELRDNSAKYLSLVIKVALIRSGISINSYKHDELLEQFELIKSNSAHPESEQYICAEKGLDGFLKAIERDQVQIRINQSELSLVVYKIRLLLNPSEEISQKIIYNMMSTVKELGAVTLKNEKEGVNYISKIEMVSEDFTALIQLCLKDEWERVKKIA</sequence>
<reference evidence="1 2" key="1">
    <citation type="submission" date="2016-10" db="EMBL/GenBank/DDBJ databases">
        <authorList>
            <person name="Varghese N."/>
            <person name="Submissions S."/>
        </authorList>
    </citation>
    <scope>NUCLEOTIDE SEQUENCE [LARGE SCALE GENOMIC DNA]</scope>
    <source>
        <strain evidence="1 2">DSM 5563</strain>
    </source>
</reference>
<dbReference type="AlphaFoldDB" id="A0AAJ4W8V4"/>
<gene>
    <name evidence="1" type="ORF">SAMN02745723_102178</name>
</gene>
<dbReference type="Proteomes" id="UP000226420">
    <property type="component" value="Unassembled WGS sequence"/>
</dbReference>
<proteinExistence type="predicted"/>
<accession>A0AAJ4W8V4</accession>
<comment type="caution">
    <text evidence="1">The sequence shown here is derived from an EMBL/GenBank/DDBJ whole genome shotgun (WGS) entry which is preliminary data.</text>
</comment>
<evidence type="ECO:0000313" key="1">
    <source>
        <dbReference type="EMBL" id="SFC36262.1"/>
    </source>
</evidence>
<name>A0AAJ4W8V4_9GAMM</name>